<comment type="PTM">
    <text evidence="9">Transiently phosphorylated on a His residue during the reaction cycle. Phosphorylation strongly increases the affinity for substrates and increases the rate of nicotinate D-ribonucleotide production. Dephosphorylation regenerates the low-affinity form of the enzyme, leading to product release.</text>
</comment>
<feature type="domain" description="Nicotinate phosphoribosyltransferase N-terminal" evidence="11">
    <location>
        <begin position="6"/>
        <end position="129"/>
    </location>
</feature>
<evidence type="ECO:0000256" key="5">
    <source>
        <dbReference type="ARBA" id="ARBA00022598"/>
    </source>
</evidence>
<dbReference type="InterPro" id="IPR041525">
    <property type="entry name" value="N/Namide_PRibTrfase"/>
</dbReference>
<dbReference type="PANTHER" id="PTHR11098:SF8">
    <property type="entry name" value="NICOTINATE PHOSPHORIBOSYLTRANSFERASE PNCB1"/>
    <property type="match status" value="1"/>
</dbReference>
<name>C7M0H3_ACIFD</name>
<dbReference type="EMBL" id="CP001631">
    <property type="protein sequence ID" value="ACU54481.1"/>
    <property type="molecule type" value="Genomic_DNA"/>
</dbReference>
<evidence type="ECO:0000256" key="8">
    <source>
        <dbReference type="ARBA" id="ARBA00048668"/>
    </source>
</evidence>
<protein>
    <recommendedName>
        <fullName evidence="3 9">Nicotinate phosphoribosyltransferase</fullName>
        <ecNumber evidence="3 9">6.3.4.21</ecNumber>
    </recommendedName>
</protein>
<sequence length="443" mass="47103">MSSTALLTDRYELTMLETAIASGLAEVPATFEVFARSLGGRGFGVVGGTGRLAEALRAFRFDDEIVRWLVDERVIGSPTARYLEHFRFSGSIAAYPDGELYFPGSPILRVDAPFGEGLLIETLILSILNFDTAVATAAARLRLAAGTATLIEMGSRRVHERAAVAAARAAWIAGFDSTSNLAAGQRYGVPTGGTMGHALVLAHPSERAAFEAQAAVIGSSTTALVDTYDIGHGIRQAIEAFGTDLAAIRIDSGNPFVEVRRARTLLDELGATKTRILISGDLDEGLVRRLVAEPVDGFGVGTKVVTGGGVPTAQLVYKLVAVERNGVAEPVAKLSANKETSGGRKAGYRRLRNHRIVEEFSIDPAVTVEPTDDSTLMALEVPVMVEGDILDPESAAQSRQRLADRLPTLGEDLDAILDATEPLFVCHHLGPSLPRSGHGQHDQ</sequence>
<evidence type="ECO:0000256" key="6">
    <source>
        <dbReference type="ARBA" id="ARBA00022642"/>
    </source>
</evidence>
<dbReference type="eggNOG" id="COG1488">
    <property type="taxonomic scope" value="Bacteria"/>
</dbReference>
<evidence type="ECO:0000256" key="2">
    <source>
        <dbReference type="ARBA" id="ARBA00010897"/>
    </source>
</evidence>
<dbReference type="AlphaFoldDB" id="C7M0H3"/>
<dbReference type="InterPro" id="IPR036068">
    <property type="entry name" value="Nicotinate_pribotase-like_C"/>
</dbReference>
<evidence type="ECO:0000256" key="1">
    <source>
        <dbReference type="ARBA" id="ARBA00004952"/>
    </source>
</evidence>
<evidence type="ECO:0000259" key="11">
    <source>
        <dbReference type="Pfam" id="PF17767"/>
    </source>
</evidence>
<keyword evidence="13" id="KW-1185">Reference proteome</keyword>
<dbReference type="InterPro" id="IPR007229">
    <property type="entry name" value="Nic_PRibTrfase-Fam"/>
</dbReference>
<dbReference type="Pfam" id="PF04095">
    <property type="entry name" value="NAPRTase"/>
    <property type="match status" value="1"/>
</dbReference>
<dbReference type="NCBIfam" id="TIGR01513">
    <property type="entry name" value="NAPRTase_put"/>
    <property type="match status" value="1"/>
</dbReference>
<evidence type="ECO:0000256" key="4">
    <source>
        <dbReference type="ARBA" id="ARBA00022553"/>
    </source>
</evidence>
<comment type="similarity">
    <text evidence="2 9">Belongs to the NAPRTase family.</text>
</comment>
<reference evidence="12 13" key="1">
    <citation type="journal article" date="2009" name="Stand. Genomic Sci.">
        <title>Complete genome sequence of Acidimicrobium ferrooxidans type strain (ICP).</title>
        <authorList>
            <person name="Clum A."/>
            <person name="Nolan M."/>
            <person name="Lang E."/>
            <person name="Glavina Del Rio T."/>
            <person name="Tice H."/>
            <person name="Copeland A."/>
            <person name="Cheng J.F."/>
            <person name="Lucas S."/>
            <person name="Chen F."/>
            <person name="Bruce D."/>
            <person name="Goodwin L."/>
            <person name="Pitluck S."/>
            <person name="Ivanova N."/>
            <person name="Mavrommatis K."/>
            <person name="Mikhailova N."/>
            <person name="Pati A."/>
            <person name="Chen A."/>
            <person name="Palaniappan K."/>
            <person name="Goker M."/>
            <person name="Spring S."/>
            <person name="Land M."/>
            <person name="Hauser L."/>
            <person name="Chang Y.J."/>
            <person name="Jeffries C.C."/>
            <person name="Chain P."/>
            <person name="Bristow J."/>
            <person name="Eisen J.A."/>
            <person name="Markowitz V."/>
            <person name="Hugenholtz P."/>
            <person name="Kyrpides N.C."/>
            <person name="Klenk H.P."/>
            <person name="Lapidus A."/>
        </authorList>
    </citation>
    <scope>NUCLEOTIDE SEQUENCE [LARGE SCALE GENOMIC DNA]</scope>
    <source>
        <strain evidence="13">DSM 10331 / JCM 15462 / NBRC 103882 / ICP</strain>
    </source>
</reference>
<evidence type="ECO:0000259" key="10">
    <source>
        <dbReference type="Pfam" id="PF04095"/>
    </source>
</evidence>
<dbReference type="UniPathway" id="UPA00253">
    <property type="reaction ID" value="UER00457"/>
</dbReference>
<dbReference type="HOGENOM" id="CLU_025154_3_0_11"/>
<keyword evidence="5 9" id="KW-0436">Ligase</keyword>
<dbReference type="Gene3D" id="3.20.140.10">
    <property type="entry name" value="nicotinate phosphoribosyltransferase"/>
    <property type="match status" value="1"/>
</dbReference>
<keyword evidence="6 9" id="KW-0662">Pyridine nucleotide biosynthesis</keyword>
<organism evidence="12 13">
    <name type="scientific">Acidimicrobium ferrooxidans (strain DSM 10331 / JCM 15462 / NBRC 103882 / ICP)</name>
    <dbReference type="NCBI Taxonomy" id="525909"/>
    <lineage>
        <taxon>Bacteria</taxon>
        <taxon>Bacillati</taxon>
        <taxon>Actinomycetota</taxon>
        <taxon>Acidimicrobiia</taxon>
        <taxon>Acidimicrobiales</taxon>
        <taxon>Acidimicrobiaceae</taxon>
        <taxon>Acidimicrobium</taxon>
    </lineage>
</organism>
<comment type="catalytic activity">
    <reaction evidence="8 9">
        <text>5-phospho-alpha-D-ribose 1-diphosphate + nicotinate + ATP + H2O = nicotinate beta-D-ribonucleotide + ADP + phosphate + diphosphate</text>
        <dbReference type="Rhea" id="RHEA:36163"/>
        <dbReference type="ChEBI" id="CHEBI:15377"/>
        <dbReference type="ChEBI" id="CHEBI:30616"/>
        <dbReference type="ChEBI" id="CHEBI:32544"/>
        <dbReference type="ChEBI" id="CHEBI:33019"/>
        <dbReference type="ChEBI" id="CHEBI:43474"/>
        <dbReference type="ChEBI" id="CHEBI:57502"/>
        <dbReference type="ChEBI" id="CHEBI:58017"/>
        <dbReference type="ChEBI" id="CHEBI:456216"/>
        <dbReference type="EC" id="6.3.4.21"/>
    </reaction>
</comment>
<evidence type="ECO:0000256" key="9">
    <source>
        <dbReference type="RuleBase" id="RU365100"/>
    </source>
</evidence>
<dbReference type="RefSeq" id="WP_015798960.1">
    <property type="nucleotide sequence ID" value="NC_013124.1"/>
</dbReference>
<dbReference type="Gene3D" id="3.20.20.70">
    <property type="entry name" value="Aldolase class I"/>
    <property type="match status" value="1"/>
</dbReference>
<feature type="domain" description="Nicotinate/nicotinamide phosphoribosyltransferase" evidence="10">
    <location>
        <begin position="150"/>
        <end position="336"/>
    </location>
</feature>
<dbReference type="InterPro" id="IPR040727">
    <property type="entry name" value="NAPRTase_N"/>
</dbReference>
<dbReference type="InterPro" id="IPR006405">
    <property type="entry name" value="Nic_PRibTrfase_pncB"/>
</dbReference>
<evidence type="ECO:0000256" key="3">
    <source>
        <dbReference type="ARBA" id="ARBA00013236"/>
    </source>
</evidence>
<dbReference type="GO" id="GO:0034355">
    <property type="term" value="P:NAD+ biosynthetic process via the salvage pathway"/>
    <property type="evidence" value="ECO:0007669"/>
    <property type="project" value="TreeGrafter"/>
</dbReference>
<keyword evidence="7 9" id="KW-0808">Transferase</keyword>
<dbReference type="Pfam" id="PF17767">
    <property type="entry name" value="NAPRTase_N"/>
    <property type="match status" value="1"/>
</dbReference>
<dbReference type="GO" id="GO:0016757">
    <property type="term" value="F:glycosyltransferase activity"/>
    <property type="evidence" value="ECO:0007669"/>
    <property type="project" value="UniProtKB-KW"/>
</dbReference>
<dbReference type="PANTHER" id="PTHR11098">
    <property type="entry name" value="NICOTINATE PHOSPHORIBOSYLTRANSFERASE"/>
    <property type="match status" value="1"/>
</dbReference>
<dbReference type="SUPFAM" id="SSF51690">
    <property type="entry name" value="Nicotinate/Quinolinate PRTase C-terminal domain-like"/>
    <property type="match status" value="1"/>
</dbReference>
<evidence type="ECO:0000313" key="12">
    <source>
        <dbReference type="EMBL" id="ACU54481.1"/>
    </source>
</evidence>
<keyword evidence="4" id="KW-0597">Phosphoprotein</keyword>
<gene>
    <name evidence="12" type="ordered locus">Afer_1559</name>
</gene>
<proteinExistence type="inferred from homology"/>
<evidence type="ECO:0000313" key="13">
    <source>
        <dbReference type="Proteomes" id="UP000000771"/>
    </source>
</evidence>
<dbReference type="InterPro" id="IPR013785">
    <property type="entry name" value="Aldolase_TIM"/>
</dbReference>
<dbReference type="STRING" id="525909.Afer_1559"/>
<comment type="pathway">
    <text evidence="1 9">Cofactor biosynthesis; NAD(+) biosynthesis; nicotinate D-ribonucleotide from nicotinate: step 1/1.</text>
</comment>
<comment type="function">
    <text evidence="9">Catalyzes the first step in the biosynthesis of NAD from nicotinic acid, the ATP-dependent synthesis of beta-nicotinate D-ribonucleotide from nicotinate and 5-phospho-D-ribose 1-phosphate.</text>
</comment>
<dbReference type="GO" id="GO:0004516">
    <property type="term" value="F:nicotinate phosphoribosyltransferase activity"/>
    <property type="evidence" value="ECO:0007669"/>
    <property type="project" value="UniProtKB-UniRule"/>
</dbReference>
<keyword evidence="12" id="KW-0328">Glycosyltransferase</keyword>
<accession>C7M0H3</accession>
<dbReference type="PIRSF" id="PIRSF000484">
    <property type="entry name" value="NAPRT"/>
    <property type="match status" value="1"/>
</dbReference>
<dbReference type="GO" id="GO:0005829">
    <property type="term" value="C:cytosol"/>
    <property type="evidence" value="ECO:0007669"/>
    <property type="project" value="TreeGrafter"/>
</dbReference>
<dbReference type="EC" id="6.3.4.21" evidence="3 9"/>
<dbReference type="KEGG" id="afo:Afer_1559"/>
<dbReference type="Proteomes" id="UP000000771">
    <property type="component" value="Chromosome"/>
</dbReference>
<evidence type="ECO:0000256" key="7">
    <source>
        <dbReference type="ARBA" id="ARBA00022679"/>
    </source>
</evidence>
<dbReference type="SUPFAM" id="SSF54675">
    <property type="entry name" value="Nicotinate/Quinolinate PRTase N-terminal domain-like"/>
    <property type="match status" value="1"/>
</dbReference>